<protein>
    <recommendedName>
        <fullName evidence="3">DNA-3-methyladenine glycosylase II</fullName>
        <ecNumber evidence="3">3.2.2.21</ecNumber>
    </recommendedName>
</protein>
<gene>
    <name evidence="8" type="ORF">JF887_06310</name>
</gene>
<feature type="domain" description="HhH-GPD" evidence="7">
    <location>
        <begin position="64"/>
        <end position="218"/>
    </location>
</feature>
<accession>A0A934KCU3</accession>
<evidence type="ECO:0000256" key="4">
    <source>
        <dbReference type="ARBA" id="ARBA00022763"/>
    </source>
</evidence>
<comment type="catalytic activity">
    <reaction evidence="1">
        <text>Hydrolysis of alkylated DNA, releasing 3-methyladenine, 3-methylguanine, 7-methylguanine and 7-methyladenine.</text>
        <dbReference type="EC" id="3.2.2.21"/>
    </reaction>
</comment>
<organism evidence="8 9">
    <name type="scientific">Candidatus Amunia macphersoniae</name>
    <dbReference type="NCBI Taxonomy" id="3127014"/>
    <lineage>
        <taxon>Bacteria</taxon>
        <taxon>Bacillati</taxon>
        <taxon>Candidatus Dormiibacterota</taxon>
        <taxon>Candidatus Dormibacteria</taxon>
        <taxon>Candidatus Aeolococcales</taxon>
        <taxon>Candidatus Aeolococcaceae</taxon>
        <taxon>Candidatus Amunia</taxon>
    </lineage>
</organism>
<dbReference type="GO" id="GO:0043916">
    <property type="term" value="F:DNA-7-methylguanine glycosylase activity"/>
    <property type="evidence" value="ECO:0007669"/>
    <property type="project" value="TreeGrafter"/>
</dbReference>
<dbReference type="EC" id="3.2.2.21" evidence="3"/>
<dbReference type="InterPro" id="IPR011257">
    <property type="entry name" value="DNA_glycosylase"/>
</dbReference>
<sequence>MLSDASPPSVNPPKPRRRLTSPRSIGQHLVRVDPAFATVVRAARPFTPRPPGRDAFNALARAIVYQQLAGRAAAAIHGRFVALFDEDAPTPATVLRLPAGALRGVGLSGAKAGAILDLAAKCTDGTIPMAELPAMADDEVVARLSVVRGVGRWTAEMFLLFDLRRPDVWPVDDYGVRKGWALVHGAEVMPSPRELMRLGDALRPHRSAAAWYCWRAVDTITP</sequence>
<evidence type="ECO:0000259" key="7">
    <source>
        <dbReference type="SMART" id="SM00478"/>
    </source>
</evidence>
<dbReference type="SMART" id="SM00478">
    <property type="entry name" value="ENDO3c"/>
    <property type="match status" value="1"/>
</dbReference>
<dbReference type="GO" id="GO:0032993">
    <property type="term" value="C:protein-DNA complex"/>
    <property type="evidence" value="ECO:0007669"/>
    <property type="project" value="TreeGrafter"/>
</dbReference>
<evidence type="ECO:0000256" key="2">
    <source>
        <dbReference type="ARBA" id="ARBA00010817"/>
    </source>
</evidence>
<evidence type="ECO:0000313" key="9">
    <source>
        <dbReference type="Proteomes" id="UP000614410"/>
    </source>
</evidence>
<feature type="region of interest" description="Disordered" evidence="6">
    <location>
        <begin position="1"/>
        <end position="24"/>
    </location>
</feature>
<evidence type="ECO:0000256" key="1">
    <source>
        <dbReference type="ARBA" id="ARBA00000086"/>
    </source>
</evidence>
<dbReference type="CDD" id="cd00056">
    <property type="entry name" value="ENDO3c"/>
    <property type="match status" value="1"/>
</dbReference>
<proteinExistence type="inferred from homology"/>
<reference evidence="8 9" key="1">
    <citation type="submission" date="2020-10" db="EMBL/GenBank/DDBJ databases">
        <title>Ca. Dormibacterota MAGs.</title>
        <authorList>
            <person name="Montgomery K."/>
        </authorList>
    </citation>
    <scope>NUCLEOTIDE SEQUENCE [LARGE SCALE GENOMIC DNA]</scope>
    <source>
        <strain evidence="8">Mitchell_Peninsula_5</strain>
    </source>
</reference>
<dbReference type="GO" id="GO:0006307">
    <property type="term" value="P:DNA alkylation repair"/>
    <property type="evidence" value="ECO:0007669"/>
    <property type="project" value="TreeGrafter"/>
</dbReference>
<dbReference type="Gene3D" id="1.10.340.30">
    <property type="entry name" value="Hypothetical protein, domain 2"/>
    <property type="match status" value="1"/>
</dbReference>
<keyword evidence="5" id="KW-0234">DNA repair</keyword>
<dbReference type="SUPFAM" id="SSF48150">
    <property type="entry name" value="DNA-glycosylase"/>
    <property type="match status" value="1"/>
</dbReference>
<evidence type="ECO:0000313" key="8">
    <source>
        <dbReference type="EMBL" id="MBJ7609028.1"/>
    </source>
</evidence>
<evidence type="ECO:0000256" key="5">
    <source>
        <dbReference type="ARBA" id="ARBA00023204"/>
    </source>
</evidence>
<comment type="caution">
    <text evidence="8">The sequence shown here is derived from an EMBL/GenBank/DDBJ whole genome shotgun (WGS) entry which is preliminary data.</text>
</comment>
<dbReference type="Pfam" id="PF00730">
    <property type="entry name" value="HhH-GPD"/>
    <property type="match status" value="1"/>
</dbReference>
<dbReference type="Proteomes" id="UP000614410">
    <property type="component" value="Unassembled WGS sequence"/>
</dbReference>
<name>A0A934KCU3_9BACT</name>
<dbReference type="PANTHER" id="PTHR43003">
    <property type="entry name" value="DNA-3-METHYLADENINE GLYCOSYLASE"/>
    <property type="match status" value="1"/>
</dbReference>
<evidence type="ECO:0000256" key="3">
    <source>
        <dbReference type="ARBA" id="ARBA00012000"/>
    </source>
</evidence>
<dbReference type="Gene3D" id="1.10.1670.40">
    <property type="match status" value="1"/>
</dbReference>
<evidence type="ECO:0000256" key="6">
    <source>
        <dbReference type="SAM" id="MobiDB-lite"/>
    </source>
</evidence>
<dbReference type="AlphaFoldDB" id="A0A934KCU3"/>
<dbReference type="GO" id="GO:0006285">
    <property type="term" value="P:base-excision repair, AP site formation"/>
    <property type="evidence" value="ECO:0007669"/>
    <property type="project" value="TreeGrafter"/>
</dbReference>
<dbReference type="PANTHER" id="PTHR43003:SF5">
    <property type="entry name" value="DNA-3-METHYLADENINE GLYCOSYLASE"/>
    <property type="match status" value="1"/>
</dbReference>
<dbReference type="EMBL" id="JAEKNN010000027">
    <property type="protein sequence ID" value="MBJ7609028.1"/>
    <property type="molecule type" value="Genomic_DNA"/>
</dbReference>
<dbReference type="GO" id="GO:0008725">
    <property type="term" value="F:DNA-3-methyladenine glycosylase activity"/>
    <property type="evidence" value="ECO:0007669"/>
    <property type="project" value="TreeGrafter"/>
</dbReference>
<dbReference type="FunFam" id="1.10.340.30:FF:000004">
    <property type="entry name" value="DNA-3-methyladenine glycosylase II"/>
    <property type="match status" value="1"/>
</dbReference>
<dbReference type="GO" id="GO:0032131">
    <property type="term" value="F:alkylated DNA binding"/>
    <property type="evidence" value="ECO:0007669"/>
    <property type="project" value="TreeGrafter"/>
</dbReference>
<dbReference type="InterPro" id="IPR003265">
    <property type="entry name" value="HhH-GPD_domain"/>
</dbReference>
<dbReference type="InterPro" id="IPR051912">
    <property type="entry name" value="Alkylbase_DNA_Glycosylase/TA"/>
</dbReference>
<keyword evidence="4" id="KW-0227">DNA damage</keyword>
<comment type="similarity">
    <text evidence="2">Belongs to the alkylbase DNA glycosidase AlkA family.</text>
</comment>